<dbReference type="InterPro" id="IPR036047">
    <property type="entry name" value="F-box-like_dom_sf"/>
</dbReference>
<evidence type="ECO:0000313" key="5">
    <source>
        <dbReference type="Proteomes" id="UP000215914"/>
    </source>
</evidence>
<sequence>MASEVAFDVLEQILIGLDHVKDIIRCKSVCKSWQSFISSPRFVKAHMKKQDRGDRRICSVNYKVKNDDSFSGNNIFIVGSCNGLVCVSPRDVKLEVTNPCTRETRKLQTPPCRPPGLKTRCGVECMGFGHDASTYDYKVIAGFRNSKRTLFYLLTLKSNIWKVIGEVKYKTLTNRSGILCGGALHWIMLGKKKKRVIISLDLSTDEFKEIPLPMEAHRFYNHRLCVIEGCLCLYIDSFAPSSKKWVMKNNKWELYNNNKSEYAFDFCILLAP</sequence>
<evidence type="ECO:0000259" key="1">
    <source>
        <dbReference type="Pfam" id="PF00646"/>
    </source>
</evidence>
<dbReference type="InterPro" id="IPR050796">
    <property type="entry name" value="SCF_F-box_component"/>
</dbReference>
<accession>A0A251S5K8</accession>
<reference evidence="4" key="2">
    <citation type="submission" date="2017-02" db="EMBL/GenBank/DDBJ databases">
        <title>Sunflower complete genome.</title>
        <authorList>
            <person name="Langlade N."/>
            <person name="Munos S."/>
        </authorList>
    </citation>
    <scope>NUCLEOTIDE SEQUENCE [LARGE SCALE GENOMIC DNA]</scope>
    <source>
        <tissue evidence="4">Leaves</tissue>
    </source>
</reference>
<dbReference type="Proteomes" id="UP000215914">
    <property type="component" value="Chromosome 16"/>
</dbReference>
<evidence type="ECO:0000313" key="3">
    <source>
        <dbReference type="EMBL" id="KAF5801196.1"/>
    </source>
</evidence>
<gene>
    <name evidence="4" type="ORF">HannXRQ_Chr16g0532561</name>
    <name evidence="3" type="ORF">HanXRQr2_Chr06g0245241</name>
</gene>
<evidence type="ECO:0000259" key="2">
    <source>
        <dbReference type="Pfam" id="PF07734"/>
    </source>
</evidence>
<feature type="domain" description="F-box associated beta-propeller type 1" evidence="2">
    <location>
        <begin position="60"/>
        <end position="236"/>
    </location>
</feature>
<proteinExistence type="predicted"/>
<feature type="domain" description="F-box" evidence="1">
    <location>
        <begin position="9"/>
        <end position="43"/>
    </location>
</feature>
<dbReference type="Pfam" id="PF00646">
    <property type="entry name" value="F-box"/>
    <property type="match status" value="1"/>
</dbReference>
<dbReference type="NCBIfam" id="TIGR01640">
    <property type="entry name" value="F_box_assoc_1"/>
    <property type="match status" value="1"/>
</dbReference>
<dbReference type="AlphaFoldDB" id="A0A251S5K8"/>
<dbReference type="Gene3D" id="1.20.1280.50">
    <property type="match status" value="1"/>
</dbReference>
<protein>
    <submittedName>
        <fullName evidence="3">F-box domain-containing protein</fullName>
    </submittedName>
    <submittedName>
        <fullName evidence="4">Putative F-box domain, Kelch-type beta propeller</fullName>
    </submittedName>
</protein>
<dbReference type="Pfam" id="PF07734">
    <property type="entry name" value="FBA_1"/>
    <property type="match status" value="1"/>
</dbReference>
<reference evidence="3" key="3">
    <citation type="submission" date="2020-06" db="EMBL/GenBank/DDBJ databases">
        <title>Helianthus annuus Genome sequencing and assembly Release 2.</title>
        <authorList>
            <person name="Gouzy J."/>
            <person name="Langlade N."/>
            <person name="Munos S."/>
        </authorList>
    </citation>
    <scope>NUCLEOTIDE SEQUENCE</scope>
    <source>
        <tissue evidence="3">Leaves</tissue>
    </source>
</reference>
<dbReference type="InParanoid" id="A0A251S5K8"/>
<reference evidence="3 5" key="1">
    <citation type="journal article" date="2017" name="Nature">
        <title>The sunflower genome provides insights into oil metabolism, flowering and Asterid evolution.</title>
        <authorList>
            <person name="Badouin H."/>
            <person name="Gouzy J."/>
            <person name="Grassa C.J."/>
            <person name="Murat F."/>
            <person name="Staton S.E."/>
            <person name="Cottret L."/>
            <person name="Lelandais-Briere C."/>
            <person name="Owens G.L."/>
            <person name="Carrere S."/>
            <person name="Mayjonade B."/>
            <person name="Legrand L."/>
            <person name="Gill N."/>
            <person name="Kane N.C."/>
            <person name="Bowers J.E."/>
            <person name="Hubner S."/>
            <person name="Bellec A."/>
            <person name="Berard A."/>
            <person name="Berges H."/>
            <person name="Blanchet N."/>
            <person name="Boniface M.C."/>
            <person name="Brunel D."/>
            <person name="Catrice O."/>
            <person name="Chaidir N."/>
            <person name="Claudel C."/>
            <person name="Donnadieu C."/>
            <person name="Faraut T."/>
            <person name="Fievet G."/>
            <person name="Helmstetter N."/>
            <person name="King M."/>
            <person name="Knapp S.J."/>
            <person name="Lai Z."/>
            <person name="Le Paslier M.C."/>
            <person name="Lippi Y."/>
            <person name="Lorenzon L."/>
            <person name="Mandel J.R."/>
            <person name="Marage G."/>
            <person name="Marchand G."/>
            <person name="Marquand E."/>
            <person name="Bret-Mestries E."/>
            <person name="Morien E."/>
            <person name="Nambeesan S."/>
            <person name="Nguyen T."/>
            <person name="Pegot-Espagnet P."/>
            <person name="Pouilly N."/>
            <person name="Raftis F."/>
            <person name="Sallet E."/>
            <person name="Schiex T."/>
            <person name="Thomas J."/>
            <person name="Vandecasteele C."/>
            <person name="Vares D."/>
            <person name="Vear F."/>
            <person name="Vautrin S."/>
            <person name="Crespi M."/>
            <person name="Mangin B."/>
            <person name="Burke J.M."/>
            <person name="Salse J."/>
            <person name="Munos S."/>
            <person name="Vincourt P."/>
            <person name="Rieseberg L.H."/>
            <person name="Langlade N.B."/>
        </authorList>
    </citation>
    <scope>NUCLEOTIDE SEQUENCE [LARGE SCALE GENOMIC DNA]</scope>
    <source>
        <strain evidence="5">cv. SF193</strain>
        <tissue evidence="3">Leaves</tissue>
    </source>
</reference>
<dbReference type="InterPro" id="IPR001810">
    <property type="entry name" value="F-box_dom"/>
</dbReference>
<dbReference type="SUPFAM" id="SSF81383">
    <property type="entry name" value="F-box domain"/>
    <property type="match status" value="1"/>
</dbReference>
<dbReference type="EMBL" id="MNCJ02000321">
    <property type="protein sequence ID" value="KAF5801196.1"/>
    <property type="molecule type" value="Genomic_DNA"/>
</dbReference>
<evidence type="ECO:0000313" key="4">
    <source>
        <dbReference type="EMBL" id="OTF93406.1"/>
    </source>
</evidence>
<keyword evidence="5" id="KW-1185">Reference proteome</keyword>
<organism evidence="4 5">
    <name type="scientific">Helianthus annuus</name>
    <name type="common">Common sunflower</name>
    <dbReference type="NCBI Taxonomy" id="4232"/>
    <lineage>
        <taxon>Eukaryota</taxon>
        <taxon>Viridiplantae</taxon>
        <taxon>Streptophyta</taxon>
        <taxon>Embryophyta</taxon>
        <taxon>Tracheophyta</taxon>
        <taxon>Spermatophyta</taxon>
        <taxon>Magnoliopsida</taxon>
        <taxon>eudicotyledons</taxon>
        <taxon>Gunneridae</taxon>
        <taxon>Pentapetalae</taxon>
        <taxon>asterids</taxon>
        <taxon>campanulids</taxon>
        <taxon>Asterales</taxon>
        <taxon>Asteraceae</taxon>
        <taxon>Asteroideae</taxon>
        <taxon>Heliantheae alliance</taxon>
        <taxon>Heliantheae</taxon>
        <taxon>Helianthus</taxon>
    </lineage>
</organism>
<dbReference type="EMBL" id="CM007905">
    <property type="protein sequence ID" value="OTF93406.1"/>
    <property type="molecule type" value="Genomic_DNA"/>
</dbReference>
<dbReference type="PANTHER" id="PTHR31672">
    <property type="entry name" value="BNACNNG10540D PROTEIN"/>
    <property type="match status" value="1"/>
</dbReference>
<dbReference type="InterPro" id="IPR006527">
    <property type="entry name" value="F-box-assoc_dom_typ1"/>
</dbReference>
<name>A0A251S5K8_HELAN</name>
<dbReference type="Gramene" id="mRNA:HanXRQr2_Chr06g0245241">
    <property type="protein sequence ID" value="CDS:HanXRQr2_Chr06g0245241.1"/>
    <property type="gene ID" value="HanXRQr2_Chr06g0245241"/>
</dbReference>
<dbReference type="InterPro" id="IPR017451">
    <property type="entry name" value="F-box-assoc_interact_dom"/>
</dbReference>
<dbReference type="OrthoDB" id="591557at2759"/>
<dbReference type="OMA" id="CTRETRK"/>
<dbReference type="PANTHER" id="PTHR31672:SF13">
    <property type="entry name" value="F-BOX PROTEIN CPR30-LIKE"/>
    <property type="match status" value="1"/>
</dbReference>